<dbReference type="PROSITE" id="PS50206">
    <property type="entry name" value="RHODANESE_3"/>
    <property type="match status" value="1"/>
</dbReference>
<reference evidence="2" key="1">
    <citation type="submission" date="2017-07" db="EMBL/GenBank/DDBJ databases">
        <title>Taro Niue Genome Assembly and Annotation.</title>
        <authorList>
            <person name="Atibalentja N."/>
            <person name="Keating K."/>
            <person name="Fields C.J."/>
        </authorList>
    </citation>
    <scope>NUCLEOTIDE SEQUENCE</scope>
    <source>
        <strain evidence="2">Niue_2</strain>
        <tissue evidence="2">Leaf</tissue>
    </source>
</reference>
<accession>A0A843VRT9</accession>
<dbReference type="GO" id="GO:0071277">
    <property type="term" value="P:cellular response to calcium ion"/>
    <property type="evidence" value="ECO:0007669"/>
    <property type="project" value="InterPro"/>
</dbReference>
<evidence type="ECO:0000259" key="1">
    <source>
        <dbReference type="PROSITE" id="PS50206"/>
    </source>
</evidence>
<comment type="caution">
    <text evidence="2">The sequence shown here is derived from an EMBL/GenBank/DDBJ whole genome shotgun (WGS) entry which is preliminary data.</text>
</comment>
<proteinExistence type="predicted"/>
<dbReference type="CDD" id="cd00158">
    <property type="entry name" value="RHOD"/>
    <property type="match status" value="1"/>
</dbReference>
<dbReference type="GO" id="GO:0009704">
    <property type="term" value="P:de-etiolation"/>
    <property type="evidence" value="ECO:0007669"/>
    <property type="project" value="InterPro"/>
</dbReference>
<dbReference type="OrthoDB" id="2015023at2759"/>
<dbReference type="InterPro" id="IPR001763">
    <property type="entry name" value="Rhodanese-like_dom"/>
</dbReference>
<dbReference type="GO" id="GO:0090333">
    <property type="term" value="P:regulation of stomatal closure"/>
    <property type="evidence" value="ECO:0007669"/>
    <property type="project" value="InterPro"/>
</dbReference>
<name>A0A843VRT9_COLES</name>
<dbReference type="InterPro" id="IPR036873">
    <property type="entry name" value="Rhodanese-like_dom_sf"/>
</dbReference>
<gene>
    <name evidence="2" type="ORF">Taro_032633</name>
</gene>
<dbReference type="PANTHER" id="PTHR34209">
    <property type="entry name" value="RHODANESE/CELL CYCLE CONTROL PHOSPHATASE SUPERFAMILY PROTEIN"/>
    <property type="match status" value="1"/>
</dbReference>
<evidence type="ECO:0000313" key="2">
    <source>
        <dbReference type="EMBL" id="MQL99901.1"/>
    </source>
</evidence>
<dbReference type="EMBL" id="NMUH01002427">
    <property type="protein sequence ID" value="MQL99901.1"/>
    <property type="molecule type" value="Genomic_DNA"/>
</dbReference>
<dbReference type="InterPro" id="IPR044690">
    <property type="entry name" value="CAS_plant"/>
</dbReference>
<dbReference type="Gene3D" id="3.40.250.10">
    <property type="entry name" value="Rhodanese-like domain"/>
    <property type="match status" value="1"/>
</dbReference>
<dbReference type="PANTHER" id="PTHR34209:SF1">
    <property type="entry name" value="CALCIUM SENSING RECEPTOR, CHLOROPLASTIC"/>
    <property type="match status" value="1"/>
</dbReference>
<sequence>MLAFTNSLEELPSKLRGIVRDVKKVEAELVALKISYLKRVNKDSNIVIMDSYSDAAKIVARALTSLGFKNCWIVSDGFSGSKGWLQSRLGTDSYSISFAEILSSSRVIPAAAGTVQASRKLLPGGIDG</sequence>
<evidence type="ECO:0000313" key="3">
    <source>
        <dbReference type="Proteomes" id="UP000652761"/>
    </source>
</evidence>
<keyword evidence="3" id="KW-1185">Reference proteome</keyword>
<organism evidence="2 3">
    <name type="scientific">Colocasia esculenta</name>
    <name type="common">Wild taro</name>
    <name type="synonym">Arum esculentum</name>
    <dbReference type="NCBI Taxonomy" id="4460"/>
    <lineage>
        <taxon>Eukaryota</taxon>
        <taxon>Viridiplantae</taxon>
        <taxon>Streptophyta</taxon>
        <taxon>Embryophyta</taxon>
        <taxon>Tracheophyta</taxon>
        <taxon>Spermatophyta</taxon>
        <taxon>Magnoliopsida</taxon>
        <taxon>Liliopsida</taxon>
        <taxon>Araceae</taxon>
        <taxon>Aroideae</taxon>
        <taxon>Colocasieae</taxon>
        <taxon>Colocasia</taxon>
    </lineage>
</organism>
<dbReference type="Proteomes" id="UP000652761">
    <property type="component" value="Unassembled WGS sequence"/>
</dbReference>
<dbReference type="AlphaFoldDB" id="A0A843VRT9"/>
<protein>
    <recommendedName>
        <fullName evidence="1">Rhodanese domain-containing protein</fullName>
    </recommendedName>
</protein>
<feature type="domain" description="Rhodanese" evidence="1">
    <location>
        <begin position="40"/>
        <end position="93"/>
    </location>
</feature>